<evidence type="ECO:0000256" key="1">
    <source>
        <dbReference type="ARBA" id="ARBA00022801"/>
    </source>
</evidence>
<gene>
    <name evidence="3" type="ORF">VSP0166_LOCUS12107</name>
</gene>
<dbReference type="GO" id="GO:0016787">
    <property type="term" value="F:hydrolase activity"/>
    <property type="evidence" value="ECO:0007669"/>
    <property type="project" value="UniProtKB-KW"/>
</dbReference>
<organism evidence="3">
    <name type="scientific">Vannella robusta</name>
    <dbReference type="NCBI Taxonomy" id="1487602"/>
    <lineage>
        <taxon>Eukaryota</taxon>
        <taxon>Amoebozoa</taxon>
        <taxon>Discosea</taxon>
        <taxon>Flabellinia</taxon>
        <taxon>Vannellidae</taxon>
        <taxon>Vannella</taxon>
    </lineage>
</organism>
<evidence type="ECO:0000259" key="2">
    <source>
        <dbReference type="Pfam" id="PF07859"/>
    </source>
</evidence>
<reference evidence="3" key="1">
    <citation type="submission" date="2021-01" db="EMBL/GenBank/DDBJ databases">
        <authorList>
            <person name="Corre E."/>
            <person name="Pelletier E."/>
            <person name="Niang G."/>
            <person name="Scheremetjew M."/>
            <person name="Finn R."/>
            <person name="Kale V."/>
            <person name="Holt S."/>
            <person name="Cochrane G."/>
            <person name="Meng A."/>
            <person name="Brown T."/>
            <person name="Cohen L."/>
        </authorList>
    </citation>
    <scope>NUCLEOTIDE SEQUENCE</scope>
    <source>
        <strain evidence="3">DIVA3 518/3/11/1/6</strain>
    </source>
</reference>
<accession>A0A7S4IG55</accession>
<dbReference type="PANTHER" id="PTHR48081:SF8">
    <property type="entry name" value="ALPHA_BETA HYDROLASE FOLD-3 DOMAIN-CONTAINING PROTEIN-RELATED"/>
    <property type="match status" value="1"/>
</dbReference>
<dbReference type="Pfam" id="PF07859">
    <property type="entry name" value="Abhydrolase_3"/>
    <property type="match status" value="1"/>
</dbReference>
<dbReference type="InterPro" id="IPR050300">
    <property type="entry name" value="GDXG_lipolytic_enzyme"/>
</dbReference>
<keyword evidence="1" id="KW-0378">Hydrolase</keyword>
<name>A0A7S4IG55_9EUKA</name>
<evidence type="ECO:0000313" key="3">
    <source>
        <dbReference type="EMBL" id="CAE2228454.1"/>
    </source>
</evidence>
<dbReference type="PANTHER" id="PTHR48081">
    <property type="entry name" value="AB HYDROLASE SUPERFAMILY PROTEIN C4A8.06C"/>
    <property type="match status" value="1"/>
</dbReference>
<dbReference type="EMBL" id="HBKP01017092">
    <property type="protein sequence ID" value="CAE2228454.1"/>
    <property type="molecule type" value="Transcribed_RNA"/>
</dbReference>
<sequence length="346" mass="37919">MDYSKPLSPVNQKWHEDPRIDARIRAFFSKYPFNVNADNETMIGLLNGDELGGGERLAPSSGLDISIREITSSPDNNVVKLSVMKPTGQQSLPCVVYIHGGGMSKYSCFYNNFQTFGRLISSQGIIVIMPDFRNSFAPSQPGEETKKFPGGLNDCVSTVKWVSEHQEELGINGNVFIAGESGGANLTIATALSLKNEGKLDIIRGFYAMCPYLAGKYPNEKFPSTTSNAGILLDYPLGGEPIIVRKYENEGDDLHGNKNCLAWPTYCTNDDIKGLPSSHFVVNEFDPLRDEGIEFYNRCQSLGLDTSLTILPGTIHGTGSYLVGLCPDISLSQAQSIHQFCVKHSK</sequence>
<dbReference type="InterPro" id="IPR029058">
    <property type="entry name" value="AB_hydrolase_fold"/>
</dbReference>
<feature type="domain" description="Alpha/beta hydrolase fold-3" evidence="2">
    <location>
        <begin position="95"/>
        <end position="317"/>
    </location>
</feature>
<dbReference type="InterPro" id="IPR013094">
    <property type="entry name" value="AB_hydrolase_3"/>
</dbReference>
<dbReference type="AlphaFoldDB" id="A0A7S4IG55"/>
<protein>
    <recommendedName>
        <fullName evidence="2">Alpha/beta hydrolase fold-3 domain-containing protein</fullName>
    </recommendedName>
</protein>
<proteinExistence type="predicted"/>
<dbReference type="Gene3D" id="3.40.50.1820">
    <property type="entry name" value="alpha/beta hydrolase"/>
    <property type="match status" value="1"/>
</dbReference>
<dbReference type="SUPFAM" id="SSF53474">
    <property type="entry name" value="alpha/beta-Hydrolases"/>
    <property type="match status" value="1"/>
</dbReference>